<proteinExistence type="predicted"/>
<dbReference type="InterPro" id="IPR010090">
    <property type="entry name" value="Phage_tape_meas"/>
</dbReference>
<gene>
    <name evidence="3" type="ORF">SAMN05192569_10668</name>
</gene>
<accession>A0A1I0TVM7</accession>
<dbReference type="AlphaFoldDB" id="A0A1I0TVM7"/>
<evidence type="ECO:0000313" key="3">
    <source>
        <dbReference type="EMBL" id="SFA55798.1"/>
    </source>
</evidence>
<organism evidence="3 4">
    <name type="scientific">Parageobacillus thermantarcticus</name>
    <dbReference type="NCBI Taxonomy" id="186116"/>
    <lineage>
        <taxon>Bacteria</taxon>
        <taxon>Bacillati</taxon>
        <taxon>Bacillota</taxon>
        <taxon>Bacilli</taxon>
        <taxon>Bacillales</taxon>
        <taxon>Anoxybacillaceae</taxon>
        <taxon>Parageobacillus</taxon>
    </lineage>
</organism>
<dbReference type="Pfam" id="PF10145">
    <property type="entry name" value="PhageMin_Tail"/>
    <property type="match status" value="1"/>
</dbReference>
<feature type="coiled-coil region" evidence="1">
    <location>
        <begin position="23"/>
        <end position="133"/>
    </location>
</feature>
<dbReference type="EMBL" id="FOJS01000066">
    <property type="protein sequence ID" value="SFA55798.1"/>
    <property type="molecule type" value="Genomic_DNA"/>
</dbReference>
<evidence type="ECO:0000313" key="4">
    <source>
        <dbReference type="Proteomes" id="UP000198650"/>
    </source>
</evidence>
<dbReference type="Proteomes" id="UP000198650">
    <property type="component" value="Unassembled WGS sequence"/>
</dbReference>
<keyword evidence="1" id="KW-0175">Coiled coil</keyword>
<sequence length="506" mass="54718">MAETIRGISVVISADTTKLGKALSDVNQKSKDIQSELRQVERLLKFDPANTELLAQKQQLLAKQIENTSEKLNRLKSVQQQVADQFARGEISEGQYRAFQREIAKTEQELRRLQERMQEAEQEQQKLATATKQLQTFFAATGKSVDDFSDVLGTKLVNAIKNGTASSKQLDEAIKKIGQAALGTNVDIDKMKQALASVDDGNSIKNIKKELGQLSKEAKAAEKSVGDLGVELENVAGALVAGGGIAGAIEKALDVSDLEAKINVAFDVPESSKKAIKEAVRSIEAYGVDAEAALEGVRRQWALNKNASDEANTAIVKGAAAVARAYSGIDFTELIQETHEVASELNISNEGALGLINALLKIGFPPEQLDIIAEYGQQLQRAGFEAEEIQAIFAAGVETGTWNIDNLLDGLKEGRIRLAEFGQEVDKSTKELLQGTGISAKQLQEWGQAVAAGGDKGREAMQQVVKALMGVKDETKRNALGVAIFGKRKLCRNKTGQNRWKLSESA</sequence>
<evidence type="ECO:0000256" key="1">
    <source>
        <dbReference type="SAM" id="Coils"/>
    </source>
</evidence>
<dbReference type="OrthoDB" id="1779742at2"/>
<name>A0A1I0TVM7_9BACL</name>
<feature type="domain" description="Phage tail tape measure protein" evidence="2">
    <location>
        <begin position="285"/>
        <end position="486"/>
    </location>
</feature>
<reference evidence="4" key="1">
    <citation type="submission" date="2016-10" db="EMBL/GenBank/DDBJ databases">
        <authorList>
            <person name="Varghese N."/>
            <person name="Submissions S."/>
        </authorList>
    </citation>
    <scope>NUCLEOTIDE SEQUENCE [LARGE SCALE GENOMIC DNA]</scope>
    <source>
        <strain evidence="4">M1</strain>
    </source>
</reference>
<dbReference type="STRING" id="186116.SAMN05192569_10668"/>
<keyword evidence="4" id="KW-1185">Reference proteome</keyword>
<evidence type="ECO:0000259" key="2">
    <source>
        <dbReference type="Pfam" id="PF10145"/>
    </source>
</evidence>
<protein>
    <recommendedName>
        <fullName evidence="2">Phage tail tape measure protein domain-containing protein</fullName>
    </recommendedName>
</protein>